<dbReference type="Proteomes" id="UP000031668">
    <property type="component" value="Unassembled WGS sequence"/>
</dbReference>
<dbReference type="EMBL" id="JWZT01000521">
    <property type="protein sequence ID" value="KII74141.1"/>
    <property type="molecule type" value="Genomic_DNA"/>
</dbReference>
<evidence type="ECO:0000313" key="2">
    <source>
        <dbReference type="Proteomes" id="UP000031668"/>
    </source>
</evidence>
<gene>
    <name evidence="1" type="ORF">RF11_01792</name>
</gene>
<comment type="caution">
    <text evidence="1">The sequence shown here is derived from an EMBL/GenBank/DDBJ whole genome shotgun (WGS) entry which is preliminary data.</text>
</comment>
<organism evidence="1 2">
    <name type="scientific">Thelohanellus kitauei</name>
    <name type="common">Myxosporean</name>
    <dbReference type="NCBI Taxonomy" id="669202"/>
    <lineage>
        <taxon>Eukaryota</taxon>
        <taxon>Metazoa</taxon>
        <taxon>Cnidaria</taxon>
        <taxon>Myxozoa</taxon>
        <taxon>Myxosporea</taxon>
        <taxon>Bivalvulida</taxon>
        <taxon>Platysporina</taxon>
        <taxon>Myxobolidae</taxon>
        <taxon>Thelohanellus</taxon>
    </lineage>
</organism>
<proteinExistence type="predicted"/>
<keyword evidence="2" id="KW-1185">Reference proteome</keyword>
<dbReference type="AlphaFoldDB" id="A0A0C2N3B9"/>
<reference evidence="1 2" key="1">
    <citation type="journal article" date="2014" name="Genome Biol. Evol.">
        <title>The genome of the myxosporean Thelohanellus kitauei shows adaptations to nutrient acquisition within its fish host.</title>
        <authorList>
            <person name="Yang Y."/>
            <person name="Xiong J."/>
            <person name="Zhou Z."/>
            <person name="Huo F."/>
            <person name="Miao W."/>
            <person name="Ran C."/>
            <person name="Liu Y."/>
            <person name="Zhang J."/>
            <person name="Feng J."/>
            <person name="Wang M."/>
            <person name="Wang M."/>
            <person name="Wang L."/>
            <person name="Yao B."/>
        </authorList>
    </citation>
    <scope>NUCLEOTIDE SEQUENCE [LARGE SCALE GENOMIC DNA]</scope>
    <source>
        <strain evidence="1">Wuqing</strain>
    </source>
</reference>
<accession>A0A0C2N3B9</accession>
<evidence type="ECO:0000313" key="1">
    <source>
        <dbReference type="EMBL" id="KII74141.1"/>
    </source>
</evidence>
<protein>
    <submittedName>
        <fullName evidence="1">Uncharacterized protein</fullName>
    </submittedName>
</protein>
<sequence length="135" mass="15669">MTLDIEPSGFVVPRGSQEIYSIERIPLWFRSSCGKMFGVVCLACDSLAQPYSFQRRPVPSWSATLKLIVERPKHCRCCRCKVRSLIYRCKFEHLQRLKSKNTLDLIPFLSLSGMYKRESKFMEKDLVANMIRSAL</sequence>
<name>A0A0C2N3B9_THEKT</name>